<evidence type="ECO:0000256" key="6">
    <source>
        <dbReference type="SAM" id="Coils"/>
    </source>
</evidence>
<dbReference type="InterPro" id="IPR018936">
    <property type="entry name" value="PI3/4_kinase_CS"/>
</dbReference>
<dbReference type="PROSITE" id="PS51190">
    <property type="entry name" value="FATC"/>
    <property type="match status" value="1"/>
</dbReference>
<feature type="domain" description="PI3K/PI4K catalytic" evidence="8">
    <location>
        <begin position="1985"/>
        <end position="2326"/>
    </location>
</feature>
<dbReference type="SUPFAM" id="SSF56112">
    <property type="entry name" value="Protein kinase-like (PK-like)"/>
    <property type="match status" value="1"/>
</dbReference>
<evidence type="ECO:0000259" key="9">
    <source>
        <dbReference type="PROSITE" id="PS51190"/>
    </source>
</evidence>
<evidence type="ECO:0000256" key="3">
    <source>
        <dbReference type="ARBA" id="ARBA00022741"/>
    </source>
</evidence>
<dbReference type="InterPro" id="IPR003152">
    <property type="entry name" value="FATC_dom"/>
</dbReference>
<feature type="region of interest" description="Disordered" evidence="7">
    <location>
        <begin position="1781"/>
        <end position="1801"/>
    </location>
</feature>
<keyword evidence="5" id="KW-0067">ATP-binding</keyword>
<dbReference type="SMART" id="SM00146">
    <property type="entry name" value="PI3Kc"/>
    <property type="match status" value="1"/>
</dbReference>
<comment type="caution">
    <text evidence="10">The sequence shown here is derived from an EMBL/GenBank/DDBJ whole genome shotgun (WGS) entry which is preliminary data.</text>
</comment>
<dbReference type="InterPro" id="IPR011009">
    <property type="entry name" value="Kinase-like_dom_sf"/>
</dbReference>
<dbReference type="Pfam" id="PF02260">
    <property type="entry name" value="FATC"/>
    <property type="match status" value="1"/>
</dbReference>
<dbReference type="EC" id="2.7.11.1" evidence="1"/>
<dbReference type="InterPro" id="IPR011989">
    <property type="entry name" value="ARM-like"/>
</dbReference>
<proteinExistence type="predicted"/>
<dbReference type="InterPro" id="IPR050517">
    <property type="entry name" value="DDR_Repair_Kinase"/>
</dbReference>
<gene>
    <name evidence="10" type="ORF">M9Y10_022748</name>
</gene>
<dbReference type="InterPro" id="IPR016024">
    <property type="entry name" value="ARM-type_fold"/>
</dbReference>
<evidence type="ECO:0000256" key="2">
    <source>
        <dbReference type="ARBA" id="ARBA00022679"/>
    </source>
</evidence>
<protein>
    <recommendedName>
        <fullName evidence="1">non-specific serine/threonine protein kinase</fullName>
        <ecNumber evidence="1">2.7.11.1</ecNumber>
    </recommendedName>
</protein>
<keyword evidence="6" id="KW-0175">Coiled coil</keyword>
<dbReference type="PROSITE" id="PS50290">
    <property type="entry name" value="PI3_4_KINASE_3"/>
    <property type="match status" value="1"/>
</dbReference>
<evidence type="ECO:0000256" key="7">
    <source>
        <dbReference type="SAM" id="MobiDB-lite"/>
    </source>
</evidence>
<dbReference type="PANTHER" id="PTHR11139">
    <property type="entry name" value="ATAXIA TELANGIECTASIA MUTATED ATM -RELATED"/>
    <property type="match status" value="1"/>
</dbReference>
<keyword evidence="3" id="KW-0547">Nucleotide-binding</keyword>
<evidence type="ECO:0000256" key="4">
    <source>
        <dbReference type="ARBA" id="ARBA00022777"/>
    </source>
</evidence>
<keyword evidence="2" id="KW-0808">Transferase</keyword>
<sequence length="2355" mass="272055">MDLSNLAISNSLTEIIKVYKQFKHMVFENWCVMHCDELIHAKDQFVHQIETLNNHDPKYPVRVCIGAIVLSHFSNARLETCSKLLSKIKPPREVASSQFISRYIAKYCNKVKSTSHFFDKQLEMIKDLLQPSRHRHQIIYAQNLLINFSIYATHTIDSCLSAFVEVLISAFQHNLIEVVDTASKALNNYFKLTKQKQYLPNLYNSAIQFINSKMKSGIIILTSLIDYFPERFIDRAENMMEIAQNLQTKERSLCYNLEIMVVPIHYDIFIRIAKNIVNQIWPLNKASKLSIEFIQLLKNIIRKCPDALTDRIDSFIKIISKLVKSPDNSLISQGSEILLLFLQHLPNHFNQKHARIKKLILKANFTEDFANAFQTIILRNENVWNDLRPDLGNLLTKIYDERKTDIFVKIIAFVPDIPSYCINPLTVKIQYLFTSDNSEILLLIPNSILALSRRQSQLNSYKLGKMLIVNALTTDSWELRLAILDAFKPPYPDYLADPEFLEHFSIFVNDEQFKVKLAALKILSGIASMNPAMIYPMFRGIILDVLFLCNSSKSMRLRCDSTECLPIIFSNVPDLLPIYVPVFIPIFIHYMNHHLSHTVIDEKVLEAVKKNTKPVPVYGKPSLGLSPSFLSNENQNSHINSMSGSFGNTHSPFIPSSTSTSSLSSQKDYSFSGPAPNYISSPSIPNIDAFSQQISEEQMTFFDRIFATKISINYIKAIGCICEQNFDLILTDLEEINSLFMKTLATTGQKKVLLATLSTLGIITDKLGPKEAAKIPDFVTTLITIGSKLMSSKVHSAIFSILGRIGLVTPTDEKEEDNNMNELIEISKESNEYYDLSVPLEDFFIRIIKTNLDFLLDDKGEASLHYQAHNTLTQMFSSCKKSVNAQRLFNSYMIRLFTTIHSVSPDEKKSYFSLLGQLLTCPSEWLQRFTPHFLRMIEENWEIEKSNELLDLIPQIASSLKDSCAPYIPRLVAMLLDELEVLAFDSSSTQYKSSSNNLLFNHDESIQKTITTLTSMSNFTSNFIFIIVNKISDVIVHSNLSKETIIVGLDSLRSLVQRFDCTNYSSIIFRTSVYCIELDSSLESNSYQVLYSLAVSIGKKFDIYKSSLLEKKLLNQGLINIITKNEYPKTFSDFRFIKTDQETVKFVKWNKNDAFDEEYFKSNIPSPFNLGSHEQWKSWMKNFIQHFIIHSPFPAIKSCAQIASKSFIFSRKIFNASFLSCWIQLSNETKGNIKTFISIPLNSIETPMSVITILISLIEFTERARFPIEDRNNFNKTKWAFRAEKPTFALYCAQMDFDSQENYSSGNIQQIIQAYSQLDMNDEIKGVTKVSGILNTLPEKLENELSKLEQFEKWDEIASYFPRYNSLTVPEKRSTSVIYAHAFYHLKKWDEFDQILSEFNKESDAPLSIICKCIRNVSAGKDISEMINYGFTTLGSQGGPLFMHGFTAVSPFIVTSEQFVELYEFFIKHDTSMWEQRLSNAKSNFKTIRPLLHMRIDLLERISKEQHHEAVLSYLKMARKSKEWEYFEHFFDMHFKGDANHDIYTGYEYSHLLWNKGKEDEAIQRIDEMLMKPKSEPIFARLYYKKAKWIARKNDSAVLLFSENKFENKEKNIKDDENQLKIQSQLLNQMQEVRFLCKQAKNIRKYHYPTLNLWAWSSMRVFDIGTDDREIAAIEAIKGFAHCVNLDIKNTFSDLLQMISVLFRSISIPNVFSKVKKLIYSIDIKRYIKIIPQLIMYKQTSSKPHRRFVLHILKSMLQKYPNAAIFPLLFVKHFTLKGQNNNEGNEEGKEDNINNNNNNDANCEDDDKDICDILDHFKLQNPDFFNAAEKVLTGLQNACFTFSEFLIEVLNNIYNYIETNDVKNLLSSIPKLMERIKTTTCQYDMIVLSRYRDRLRTISLTFENYMRNQANNNNTQQNQRSKKLFPDSFINELSKFINLVMNDSFHEPKLSLKVVAPSLADFSFPQLSVFNTFKPDATIIGVSKIVDELKVKQSKQRPKKLKMIGTNGKTYKFLLKGHEDLRLDQRVMQFFELMNSITSLQNNMLIPQIIICGVTPLSPNVGVIQWVSGCDTMYELISNYRKIKYKNQIKCIEYENELLWKKVFVISEKKLKANKNLKMILNPNNANYYVDKLRPVQKLEYFKRVNDKTKEMRLDLRDVMWINAHDAESWVRYTINFSKTTALMSIVGYIIGLGDRHPENIMIQKLSGHVVHIDFGDCFEVTKERDKLAENIPFRLTRNMIATFGPCSTEGTFRKTCEETISAIRQRREAVMSTLEIFIRDPTTSGGVFEAFQTDKNGEQKRLKEKISRISKKINGLDFENTTPLSVAEQFDALVKSATDTYNLSYLYHGWNPLW</sequence>
<dbReference type="SMART" id="SM01343">
    <property type="entry name" value="FATC"/>
    <property type="match status" value="1"/>
</dbReference>
<evidence type="ECO:0000256" key="5">
    <source>
        <dbReference type="ARBA" id="ARBA00022840"/>
    </source>
</evidence>
<dbReference type="InterPro" id="IPR036940">
    <property type="entry name" value="PI3/4_kinase_cat_sf"/>
</dbReference>
<evidence type="ECO:0000313" key="10">
    <source>
        <dbReference type="EMBL" id="KAK8894313.1"/>
    </source>
</evidence>
<dbReference type="Gene3D" id="3.30.1010.10">
    <property type="entry name" value="Phosphatidylinositol 3-kinase Catalytic Subunit, Chain A, domain 4"/>
    <property type="match status" value="1"/>
</dbReference>
<evidence type="ECO:0000313" key="11">
    <source>
        <dbReference type="Proteomes" id="UP001470230"/>
    </source>
</evidence>
<dbReference type="EMBL" id="JAPFFF010000003">
    <property type="protein sequence ID" value="KAK8894313.1"/>
    <property type="molecule type" value="Genomic_DNA"/>
</dbReference>
<dbReference type="Gene3D" id="1.25.10.10">
    <property type="entry name" value="Leucine-rich Repeat Variant"/>
    <property type="match status" value="3"/>
</dbReference>
<evidence type="ECO:0000259" key="8">
    <source>
        <dbReference type="PROSITE" id="PS50290"/>
    </source>
</evidence>
<organism evidence="10 11">
    <name type="scientific">Tritrichomonas musculus</name>
    <dbReference type="NCBI Taxonomy" id="1915356"/>
    <lineage>
        <taxon>Eukaryota</taxon>
        <taxon>Metamonada</taxon>
        <taxon>Parabasalia</taxon>
        <taxon>Tritrichomonadida</taxon>
        <taxon>Tritrichomonadidae</taxon>
        <taxon>Tritrichomonas</taxon>
    </lineage>
</organism>
<dbReference type="Proteomes" id="UP001470230">
    <property type="component" value="Unassembled WGS sequence"/>
</dbReference>
<dbReference type="PANTHER" id="PTHR11139:SF9">
    <property type="entry name" value="SERINE_THREONINE-PROTEIN KINASE MTOR"/>
    <property type="match status" value="1"/>
</dbReference>
<accession>A0ABR2KTB4</accession>
<reference evidence="10 11" key="1">
    <citation type="submission" date="2024-04" db="EMBL/GenBank/DDBJ databases">
        <title>Tritrichomonas musculus Genome.</title>
        <authorList>
            <person name="Alves-Ferreira E."/>
            <person name="Grigg M."/>
            <person name="Lorenzi H."/>
            <person name="Galac M."/>
        </authorList>
    </citation>
    <scope>NUCLEOTIDE SEQUENCE [LARGE SCALE GENOMIC DNA]</scope>
    <source>
        <strain evidence="10 11">EAF2021</strain>
    </source>
</reference>
<dbReference type="SUPFAM" id="SSF48371">
    <property type="entry name" value="ARM repeat"/>
    <property type="match status" value="1"/>
</dbReference>
<keyword evidence="11" id="KW-1185">Reference proteome</keyword>
<name>A0ABR2KTB4_9EUKA</name>
<feature type="coiled-coil region" evidence="6">
    <location>
        <begin position="1599"/>
        <end position="1633"/>
    </location>
</feature>
<dbReference type="Gene3D" id="1.10.1070.11">
    <property type="entry name" value="Phosphatidylinositol 3-/4-kinase, catalytic domain"/>
    <property type="match status" value="1"/>
</dbReference>
<dbReference type="Pfam" id="PF00454">
    <property type="entry name" value="PI3_PI4_kinase"/>
    <property type="match status" value="1"/>
</dbReference>
<dbReference type="PROSITE" id="PS00916">
    <property type="entry name" value="PI3_4_KINASE_2"/>
    <property type="match status" value="1"/>
</dbReference>
<keyword evidence="4" id="KW-0418">Kinase</keyword>
<evidence type="ECO:0000256" key="1">
    <source>
        <dbReference type="ARBA" id="ARBA00012513"/>
    </source>
</evidence>
<feature type="domain" description="FATC" evidence="9">
    <location>
        <begin position="2323"/>
        <end position="2355"/>
    </location>
</feature>
<dbReference type="InterPro" id="IPR000403">
    <property type="entry name" value="PI3/4_kinase_cat_dom"/>
</dbReference>